<evidence type="ECO:0000256" key="3">
    <source>
        <dbReference type="SAM" id="MobiDB-lite"/>
    </source>
</evidence>
<dbReference type="Pfam" id="PF12854">
    <property type="entry name" value="PPR_1"/>
    <property type="match status" value="1"/>
</dbReference>
<gene>
    <name evidence="5" type="ORF">EVOR1521_LOCUS5085</name>
</gene>
<dbReference type="AlphaFoldDB" id="A0AA36HXD0"/>
<name>A0AA36HXD0_9DINO</name>
<organism evidence="5 6">
    <name type="scientific">Effrenium voratum</name>
    <dbReference type="NCBI Taxonomy" id="2562239"/>
    <lineage>
        <taxon>Eukaryota</taxon>
        <taxon>Sar</taxon>
        <taxon>Alveolata</taxon>
        <taxon>Dinophyceae</taxon>
        <taxon>Suessiales</taxon>
        <taxon>Symbiodiniaceae</taxon>
        <taxon>Effrenium</taxon>
    </lineage>
</organism>
<dbReference type="Pfam" id="PF13041">
    <property type="entry name" value="PPR_2"/>
    <property type="match status" value="1"/>
</dbReference>
<evidence type="ECO:0000313" key="6">
    <source>
        <dbReference type="Proteomes" id="UP001178507"/>
    </source>
</evidence>
<dbReference type="Gene3D" id="1.25.40.10">
    <property type="entry name" value="Tetratricopeptide repeat domain"/>
    <property type="match status" value="2"/>
</dbReference>
<dbReference type="PANTHER" id="PTHR47447:SF17">
    <property type="entry name" value="OS12G0638900 PROTEIN"/>
    <property type="match status" value="1"/>
</dbReference>
<feature type="transmembrane region" description="Helical" evidence="4">
    <location>
        <begin position="13"/>
        <end position="34"/>
    </location>
</feature>
<dbReference type="NCBIfam" id="TIGR00756">
    <property type="entry name" value="PPR"/>
    <property type="match status" value="2"/>
</dbReference>
<evidence type="ECO:0008006" key="7">
    <source>
        <dbReference type="Google" id="ProtNLM"/>
    </source>
</evidence>
<keyword evidence="1" id="KW-0677">Repeat</keyword>
<sequence length="472" mass="52105">MLSDAQMEFVQELWRSLGLEIVIFVVTLICAFVVRGISAKAGGKTVSSPKVSFDPPKTSPSRRSEPEKTGETEPADVLRELIQCLHEHGGPSRPARILGLYAELRHLLHSAGKTLPEITTGHRASDLYTSLAQLVIRTGKHQMLNSIIDDMIQNEVPRSLAFYESAMKQLAVQKQFRLALRLKPCLARQSGWIGIYDRLAEDGLETTAITYSCLVRFAAEVGDFTRAKDFFEKLSSLTTPSIRAYMTILGVHNKRQDWPSAHAVIQDMKLRGVAIDSLALNVALSTGVAADKVEEVMQLLSEAENMEPCIPDVVSYNTLIKAFAQRASYAGACQVWDRMRAQRKFPNAISFNTVMDAAVRAGMPEEAWTRLQEMRKRGFKPDKFTCSILVKAFCKAGNGASEESVARTLAVLDEANDCLDASLKATLYNNVLDVTSKAELSTSMLKIMQQMRARRVNGAAQKSMVNALGNGQ</sequence>
<proteinExistence type="predicted"/>
<evidence type="ECO:0000256" key="4">
    <source>
        <dbReference type="SAM" id="Phobius"/>
    </source>
</evidence>
<comment type="caution">
    <text evidence="5">The sequence shown here is derived from an EMBL/GenBank/DDBJ whole genome shotgun (WGS) entry which is preliminary data.</text>
</comment>
<feature type="repeat" description="PPR" evidence="2">
    <location>
        <begin position="312"/>
        <end position="346"/>
    </location>
</feature>
<dbReference type="PROSITE" id="PS51375">
    <property type="entry name" value="PPR"/>
    <property type="match status" value="2"/>
</dbReference>
<evidence type="ECO:0000313" key="5">
    <source>
        <dbReference type="EMBL" id="CAJ1375903.1"/>
    </source>
</evidence>
<keyword evidence="4" id="KW-1133">Transmembrane helix</keyword>
<feature type="repeat" description="PPR" evidence="2">
    <location>
        <begin position="347"/>
        <end position="381"/>
    </location>
</feature>
<keyword evidence="6" id="KW-1185">Reference proteome</keyword>
<dbReference type="InterPro" id="IPR002885">
    <property type="entry name" value="PPR_rpt"/>
</dbReference>
<feature type="region of interest" description="Disordered" evidence="3">
    <location>
        <begin position="42"/>
        <end position="73"/>
    </location>
</feature>
<evidence type="ECO:0000256" key="2">
    <source>
        <dbReference type="PROSITE-ProRule" id="PRU00708"/>
    </source>
</evidence>
<dbReference type="Proteomes" id="UP001178507">
    <property type="component" value="Unassembled WGS sequence"/>
</dbReference>
<dbReference type="PANTHER" id="PTHR47447">
    <property type="entry name" value="OS03G0856100 PROTEIN"/>
    <property type="match status" value="1"/>
</dbReference>
<feature type="compositionally biased region" description="Basic and acidic residues" evidence="3">
    <location>
        <begin position="62"/>
        <end position="73"/>
    </location>
</feature>
<reference evidence="5" key="1">
    <citation type="submission" date="2023-08" db="EMBL/GenBank/DDBJ databases">
        <authorList>
            <person name="Chen Y."/>
            <person name="Shah S."/>
            <person name="Dougan E. K."/>
            <person name="Thang M."/>
            <person name="Chan C."/>
        </authorList>
    </citation>
    <scope>NUCLEOTIDE SEQUENCE</scope>
</reference>
<dbReference type="InterPro" id="IPR011990">
    <property type="entry name" value="TPR-like_helical_dom_sf"/>
</dbReference>
<keyword evidence="4" id="KW-0472">Membrane</keyword>
<evidence type="ECO:0000256" key="1">
    <source>
        <dbReference type="ARBA" id="ARBA00022737"/>
    </source>
</evidence>
<accession>A0AA36HXD0</accession>
<keyword evidence="4" id="KW-0812">Transmembrane</keyword>
<dbReference type="EMBL" id="CAUJNA010000347">
    <property type="protein sequence ID" value="CAJ1375903.1"/>
    <property type="molecule type" value="Genomic_DNA"/>
</dbReference>
<protein>
    <recommendedName>
        <fullName evidence="7">Pentatricopeptide repeat-containing protein</fullName>
    </recommendedName>
</protein>